<accession>A0A068QTI4</accession>
<dbReference type="Proteomes" id="UP000032721">
    <property type="component" value="Chromosome"/>
</dbReference>
<protein>
    <submittedName>
        <fullName evidence="1">Uncharacterized protein</fullName>
    </submittedName>
</protein>
<reference evidence="1 3" key="1">
    <citation type="submission" date="2013-07" db="EMBL/GenBank/DDBJ databases">
        <authorList>
            <person name="Genoscope - CEA"/>
        </authorList>
    </citation>
    <scope>NUCLEOTIDE SEQUENCE [LARGE SCALE GENOMIC DNA]</scope>
    <source>
        <strain evidence="1">FRM16</strain>
        <strain evidence="3">FRM16 / DSM 17909</strain>
    </source>
</reference>
<evidence type="ECO:0000313" key="3">
    <source>
        <dbReference type="Proteomes" id="UP000032721"/>
    </source>
</evidence>
<organism evidence="1 3">
    <name type="scientific">Xenorhabdus doucetiae</name>
    <dbReference type="NCBI Taxonomy" id="351671"/>
    <lineage>
        <taxon>Bacteria</taxon>
        <taxon>Pseudomonadati</taxon>
        <taxon>Pseudomonadota</taxon>
        <taxon>Gammaproteobacteria</taxon>
        <taxon>Enterobacterales</taxon>
        <taxon>Morganellaceae</taxon>
        <taxon>Xenorhabdus</taxon>
    </lineage>
</organism>
<evidence type="ECO:0000313" key="1">
    <source>
        <dbReference type="EMBL" id="CDG17155.1"/>
    </source>
</evidence>
<dbReference type="Proteomes" id="UP000324170">
    <property type="component" value="Unassembled WGS sequence"/>
</dbReference>
<gene>
    <name evidence="2" type="ORF">LY16_03679</name>
    <name evidence="1" type="ORF">XDD1_1456</name>
</gene>
<dbReference type="KEGG" id="xdo:XDD1_1456"/>
<sequence>MSDFSDFSDYSDDDSYRPVIHYFFKFNQAKYIERLIKELEKNDRAVTDSDRAGLCSGITFYILGNILRHGFFLGRKDIEINSKTQNPFRFSTISSGFQNIYAVFNLAKTYAEKINKTGELIQFYWWKKNKNNINQLHEVTSKRLFGESKMKNGSEEGYALLHIRIPQEDGEKAPKEGWLSESRSAYLERDRSGKHNANHLGFVYWNNKIAFVFDPNVGGRLVFLPDSYSSLSDEFIALAIENAINAMLILDNDFNFIKIVYIYKPNLSTFQFISDYGYLA</sequence>
<dbReference type="HOGENOM" id="CLU_993775_0_0_6"/>
<dbReference type="RefSeq" id="WP_045969812.1">
    <property type="nucleotide sequence ID" value="NZ_CAWMED010000001.1"/>
</dbReference>
<reference evidence="2 4" key="2">
    <citation type="submission" date="2019-07" db="EMBL/GenBank/DDBJ databases">
        <title>Genomic Encyclopedia of Type Strains, Phase I: the one thousand microbial genomes (KMG-I) project.</title>
        <authorList>
            <person name="Kyrpides N."/>
        </authorList>
    </citation>
    <scope>NUCLEOTIDE SEQUENCE [LARGE SCALE GENOMIC DNA]</scope>
    <source>
        <strain evidence="2 4">DSM 17909</strain>
    </source>
</reference>
<keyword evidence="4" id="KW-1185">Reference proteome</keyword>
<dbReference type="STRING" id="351671.XDD1_1456"/>
<dbReference type="OrthoDB" id="10019432at2"/>
<name>A0A068QTI4_9GAMM</name>
<evidence type="ECO:0000313" key="4">
    <source>
        <dbReference type="Proteomes" id="UP000324170"/>
    </source>
</evidence>
<proteinExistence type="predicted"/>
<dbReference type="EMBL" id="FO704550">
    <property type="protein sequence ID" value="CDG17155.1"/>
    <property type="molecule type" value="Genomic_DNA"/>
</dbReference>
<dbReference type="AlphaFoldDB" id="A0A068QTI4"/>
<dbReference type="EMBL" id="VNHN01000135">
    <property type="protein sequence ID" value="TYO92742.1"/>
    <property type="molecule type" value="Genomic_DNA"/>
</dbReference>
<evidence type="ECO:0000313" key="2">
    <source>
        <dbReference type="EMBL" id="TYO92742.1"/>
    </source>
</evidence>